<dbReference type="SUPFAM" id="SSF48452">
    <property type="entry name" value="TPR-like"/>
    <property type="match status" value="2"/>
</dbReference>
<dbReference type="OrthoDB" id="358807at2"/>
<name>A0A1G5KC46_9FIRM</name>
<dbReference type="InterPro" id="IPR011990">
    <property type="entry name" value="TPR-like_helical_dom_sf"/>
</dbReference>
<keyword evidence="2 3" id="KW-0802">TPR repeat</keyword>
<keyword evidence="6" id="KW-1185">Reference proteome</keyword>
<dbReference type="Gene3D" id="1.25.40.10">
    <property type="entry name" value="Tetratricopeptide repeat domain"/>
    <property type="match status" value="2"/>
</dbReference>
<evidence type="ECO:0000313" key="5">
    <source>
        <dbReference type="EMBL" id="SCY97529.1"/>
    </source>
</evidence>
<dbReference type="PANTHER" id="PTHR44943">
    <property type="entry name" value="CELLULOSE SYNTHASE OPERON PROTEIN C"/>
    <property type="match status" value="1"/>
</dbReference>
<gene>
    <name evidence="5" type="ORF">SAMN03080606_03361</name>
</gene>
<dbReference type="PROSITE" id="PS50005">
    <property type="entry name" value="TPR"/>
    <property type="match status" value="3"/>
</dbReference>
<evidence type="ECO:0000256" key="1">
    <source>
        <dbReference type="ARBA" id="ARBA00022737"/>
    </source>
</evidence>
<dbReference type="AlphaFoldDB" id="A0A1G5KC46"/>
<feature type="repeat" description="TPR" evidence="3">
    <location>
        <begin position="261"/>
        <end position="294"/>
    </location>
</feature>
<dbReference type="SMART" id="SM00028">
    <property type="entry name" value="TPR"/>
    <property type="match status" value="4"/>
</dbReference>
<feature type="repeat" description="TPR" evidence="3">
    <location>
        <begin position="295"/>
        <end position="328"/>
    </location>
</feature>
<dbReference type="InterPro" id="IPR051685">
    <property type="entry name" value="Ycf3/AcsC/BcsC/TPR_MFPF"/>
</dbReference>
<dbReference type="InterPro" id="IPR019734">
    <property type="entry name" value="TPR_rpt"/>
</dbReference>
<keyword evidence="4" id="KW-0175">Coiled coil</keyword>
<organism evidence="5 6">
    <name type="scientific">Alkaliphilus peptidifermentans DSM 18978</name>
    <dbReference type="NCBI Taxonomy" id="1120976"/>
    <lineage>
        <taxon>Bacteria</taxon>
        <taxon>Bacillati</taxon>
        <taxon>Bacillota</taxon>
        <taxon>Clostridia</taxon>
        <taxon>Peptostreptococcales</taxon>
        <taxon>Natronincolaceae</taxon>
        <taxon>Alkaliphilus</taxon>
    </lineage>
</organism>
<sequence length="381" mass="44056">MEFLIEPYLKEKSQELSFVQLKGDAEVGVENYQLPSEGLDVPILTEELAENIKKKRPDEVLTVAAIVRGMIHTIGIDSNFKYLEEYIKFLYAFDANIEAYIMYQGVKYIDSNKPIESIIFFKALVTINPQNPKGLLNYAAAVANYGNEYLKSGHKQSKAFHKEAKEKFEELLNRGIEEPLIYYHLAYLYRYEKQFIKSRKMGEIYLNVSDEELLKDNVIVLLREIKDLALYEEGYEAILSGKPQIGVPILEELLEEYKEWWNLYFFVGLGNRLLGNYKEAINSFEQVLELEEDQLDSLVELGLCYSSINDLQEAIDYFTRALRIGGDNSEILCNLAMVYMETGCLLEAEEIIRRSLELNPDDEITQLCFKKLQSQLKITNN</sequence>
<dbReference type="Pfam" id="PF13424">
    <property type="entry name" value="TPR_12"/>
    <property type="match status" value="1"/>
</dbReference>
<evidence type="ECO:0000256" key="4">
    <source>
        <dbReference type="SAM" id="Coils"/>
    </source>
</evidence>
<keyword evidence="1" id="KW-0677">Repeat</keyword>
<feature type="coiled-coil region" evidence="4">
    <location>
        <begin position="274"/>
        <end position="301"/>
    </location>
</feature>
<proteinExistence type="predicted"/>
<evidence type="ECO:0000313" key="6">
    <source>
        <dbReference type="Proteomes" id="UP000198636"/>
    </source>
</evidence>
<dbReference type="RefSeq" id="WP_091545792.1">
    <property type="nucleotide sequence ID" value="NZ_FMUS01000025.1"/>
</dbReference>
<reference evidence="5 6" key="1">
    <citation type="submission" date="2016-10" db="EMBL/GenBank/DDBJ databases">
        <authorList>
            <person name="de Groot N.N."/>
        </authorList>
    </citation>
    <scope>NUCLEOTIDE SEQUENCE [LARGE SCALE GENOMIC DNA]</scope>
    <source>
        <strain evidence="5 6">DSM 18978</strain>
    </source>
</reference>
<dbReference type="Pfam" id="PF13181">
    <property type="entry name" value="TPR_8"/>
    <property type="match status" value="1"/>
</dbReference>
<feature type="repeat" description="TPR" evidence="3">
    <location>
        <begin position="329"/>
        <end position="362"/>
    </location>
</feature>
<dbReference type="EMBL" id="FMUS01000025">
    <property type="protein sequence ID" value="SCY97529.1"/>
    <property type="molecule type" value="Genomic_DNA"/>
</dbReference>
<dbReference type="STRING" id="1120976.SAMN03080606_03361"/>
<dbReference type="PANTHER" id="PTHR44943:SF8">
    <property type="entry name" value="TPR REPEAT-CONTAINING PROTEIN MJ0263"/>
    <property type="match status" value="1"/>
</dbReference>
<evidence type="ECO:0000256" key="3">
    <source>
        <dbReference type="PROSITE-ProRule" id="PRU00339"/>
    </source>
</evidence>
<evidence type="ECO:0000256" key="2">
    <source>
        <dbReference type="ARBA" id="ARBA00022803"/>
    </source>
</evidence>
<dbReference type="Proteomes" id="UP000198636">
    <property type="component" value="Unassembled WGS sequence"/>
</dbReference>
<protein>
    <submittedName>
        <fullName evidence="5">Tetratricopeptide repeat-containing protein</fullName>
    </submittedName>
</protein>
<accession>A0A1G5KC46</accession>